<name>A0A815F8W9_9BILA</name>
<dbReference type="EMBL" id="CAJOBC010047257">
    <property type="protein sequence ID" value="CAF4165308.1"/>
    <property type="molecule type" value="Genomic_DNA"/>
</dbReference>
<dbReference type="OrthoDB" id="10028580at2759"/>
<dbReference type="AlphaFoldDB" id="A0A815F8W9"/>
<gene>
    <name evidence="3" type="ORF">GPM918_LOCUS29437</name>
    <name evidence="4" type="ORF">SRO942_LOCUS30015</name>
</gene>
<dbReference type="Gene3D" id="1.10.10.1450">
    <property type="match status" value="1"/>
</dbReference>
<feature type="region of interest" description="Disordered" evidence="1">
    <location>
        <begin position="48"/>
        <end position="89"/>
    </location>
</feature>
<keyword evidence="5" id="KW-1185">Reference proteome</keyword>
<reference evidence="3" key="1">
    <citation type="submission" date="2021-02" db="EMBL/GenBank/DDBJ databases">
        <authorList>
            <person name="Nowell W R."/>
        </authorList>
    </citation>
    <scope>NUCLEOTIDE SEQUENCE</scope>
</reference>
<evidence type="ECO:0000313" key="3">
    <source>
        <dbReference type="EMBL" id="CAF1320247.1"/>
    </source>
</evidence>
<evidence type="ECO:0000313" key="5">
    <source>
        <dbReference type="Proteomes" id="UP000663829"/>
    </source>
</evidence>
<dbReference type="Pfam" id="PF17906">
    <property type="entry name" value="HTH_48"/>
    <property type="match status" value="1"/>
</dbReference>
<accession>A0A815F8W9</accession>
<evidence type="ECO:0000256" key="1">
    <source>
        <dbReference type="SAM" id="MobiDB-lite"/>
    </source>
</evidence>
<sequence>MSNSFRSYIKIRTFLGYPPKDILRELQDAFGDEAPKYSTVQRWSKKFRDSAQSPFGSPTGSQDHFETYNSGSDNQIEQNIDMGDNTNARKSDASICNVGIEKKPLIRSNRPKKLGITE</sequence>
<protein>
    <recommendedName>
        <fullName evidence="2">Mos1 transposase HTH domain-containing protein</fullName>
    </recommendedName>
</protein>
<feature type="domain" description="Mos1 transposase HTH" evidence="2">
    <location>
        <begin position="15"/>
        <end position="48"/>
    </location>
</feature>
<comment type="caution">
    <text evidence="3">The sequence shown here is derived from an EMBL/GenBank/DDBJ whole genome shotgun (WGS) entry which is preliminary data.</text>
</comment>
<organism evidence="3 5">
    <name type="scientific">Didymodactylos carnosus</name>
    <dbReference type="NCBI Taxonomy" id="1234261"/>
    <lineage>
        <taxon>Eukaryota</taxon>
        <taxon>Metazoa</taxon>
        <taxon>Spiralia</taxon>
        <taxon>Gnathifera</taxon>
        <taxon>Rotifera</taxon>
        <taxon>Eurotatoria</taxon>
        <taxon>Bdelloidea</taxon>
        <taxon>Philodinida</taxon>
        <taxon>Philodinidae</taxon>
        <taxon>Didymodactylos</taxon>
    </lineage>
</organism>
<dbReference type="Proteomes" id="UP000663829">
    <property type="component" value="Unassembled WGS sequence"/>
</dbReference>
<dbReference type="Proteomes" id="UP000681722">
    <property type="component" value="Unassembled WGS sequence"/>
</dbReference>
<evidence type="ECO:0000259" key="2">
    <source>
        <dbReference type="Pfam" id="PF17906"/>
    </source>
</evidence>
<evidence type="ECO:0000313" key="4">
    <source>
        <dbReference type="EMBL" id="CAF4165308.1"/>
    </source>
</evidence>
<dbReference type="EMBL" id="CAJNOQ010013367">
    <property type="protein sequence ID" value="CAF1320247.1"/>
    <property type="molecule type" value="Genomic_DNA"/>
</dbReference>
<proteinExistence type="predicted"/>
<dbReference type="InterPro" id="IPR041426">
    <property type="entry name" value="Mos1_HTH"/>
</dbReference>
<feature type="compositionally biased region" description="Polar residues" evidence="1">
    <location>
        <begin position="50"/>
        <end position="86"/>
    </location>
</feature>